<keyword evidence="2" id="KW-0689">Ribosomal protein</keyword>
<accession>A0A482WWC9</accession>
<dbReference type="InterPro" id="IPR010793">
    <property type="entry name" value="Ribosomal_mL37/mL65"/>
</dbReference>
<dbReference type="GO" id="GO:0003735">
    <property type="term" value="F:structural constituent of ribosome"/>
    <property type="evidence" value="ECO:0007669"/>
    <property type="project" value="InterPro"/>
</dbReference>
<dbReference type="AlphaFoldDB" id="A0A482WWC9"/>
<dbReference type="GO" id="GO:0005739">
    <property type="term" value="C:mitochondrion"/>
    <property type="evidence" value="ECO:0007669"/>
    <property type="project" value="UniProtKB-SubCell"/>
</dbReference>
<dbReference type="Proteomes" id="UP000291343">
    <property type="component" value="Unassembled WGS sequence"/>
</dbReference>
<gene>
    <name evidence="5" type="ORF">LSTR_LSTR015662</name>
</gene>
<dbReference type="InParanoid" id="A0A482WWC9"/>
<proteinExistence type="predicted"/>
<evidence type="ECO:0000256" key="3">
    <source>
        <dbReference type="ARBA" id="ARBA00023128"/>
    </source>
</evidence>
<name>A0A482WWC9_LAOST</name>
<keyword evidence="4" id="KW-0687">Ribonucleoprotein</keyword>
<evidence type="ECO:0000313" key="6">
    <source>
        <dbReference type="Proteomes" id="UP000291343"/>
    </source>
</evidence>
<protein>
    <submittedName>
        <fullName evidence="5">Uncharacterized protein</fullName>
    </submittedName>
</protein>
<dbReference type="OrthoDB" id="6041973at2759"/>
<dbReference type="GO" id="GO:0005840">
    <property type="term" value="C:ribosome"/>
    <property type="evidence" value="ECO:0007669"/>
    <property type="project" value="UniProtKB-KW"/>
</dbReference>
<keyword evidence="6" id="KW-1185">Reference proteome</keyword>
<evidence type="ECO:0000313" key="5">
    <source>
        <dbReference type="EMBL" id="RZF37646.1"/>
    </source>
</evidence>
<comment type="caution">
    <text evidence="5">The sequence shown here is derived from an EMBL/GenBank/DDBJ whole genome shotgun (WGS) entry which is preliminary data.</text>
</comment>
<dbReference type="GO" id="GO:0006412">
    <property type="term" value="P:translation"/>
    <property type="evidence" value="ECO:0007669"/>
    <property type="project" value="InterPro"/>
</dbReference>
<reference evidence="5 6" key="1">
    <citation type="journal article" date="2017" name="Gigascience">
        <title>Genome sequence of the small brown planthopper, Laodelphax striatellus.</title>
        <authorList>
            <person name="Zhu J."/>
            <person name="Jiang F."/>
            <person name="Wang X."/>
            <person name="Yang P."/>
            <person name="Bao Y."/>
            <person name="Zhao W."/>
            <person name="Wang W."/>
            <person name="Lu H."/>
            <person name="Wang Q."/>
            <person name="Cui N."/>
            <person name="Li J."/>
            <person name="Chen X."/>
            <person name="Luo L."/>
            <person name="Yu J."/>
            <person name="Kang L."/>
            <person name="Cui F."/>
        </authorList>
    </citation>
    <scope>NUCLEOTIDE SEQUENCE [LARGE SCALE GENOMIC DNA]</scope>
    <source>
        <strain evidence="5">Lst14</strain>
    </source>
</reference>
<dbReference type="Pfam" id="PF07147">
    <property type="entry name" value="PDCD9"/>
    <property type="match status" value="1"/>
</dbReference>
<evidence type="ECO:0000256" key="2">
    <source>
        <dbReference type="ARBA" id="ARBA00022980"/>
    </source>
</evidence>
<keyword evidence="3" id="KW-0496">Mitochondrion</keyword>
<sequence>MITIHFGKKCERYSPSHTGNHKDDASDIELGELKTKSLIEQVNRILMNNLGRHAPHIFNAEVDYDPRFEAFWK</sequence>
<evidence type="ECO:0000256" key="1">
    <source>
        <dbReference type="ARBA" id="ARBA00004173"/>
    </source>
</evidence>
<feature type="non-terminal residue" evidence="5">
    <location>
        <position position="73"/>
    </location>
</feature>
<organism evidence="5 6">
    <name type="scientific">Laodelphax striatellus</name>
    <name type="common">Small brown planthopper</name>
    <name type="synonym">Delphax striatella</name>
    <dbReference type="NCBI Taxonomy" id="195883"/>
    <lineage>
        <taxon>Eukaryota</taxon>
        <taxon>Metazoa</taxon>
        <taxon>Ecdysozoa</taxon>
        <taxon>Arthropoda</taxon>
        <taxon>Hexapoda</taxon>
        <taxon>Insecta</taxon>
        <taxon>Pterygota</taxon>
        <taxon>Neoptera</taxon>
        <taxon>Paraneoptera</taxon>
        <taxon>Hemiptera</taxon>
        <taxon>Auchenorrhyncha</taxon>
        <taxon>Fulgoroidea</taxon>
        <taxon>Delphacidae</taxon>
        <taxon>Criomorphinae</taxon>
        <taxon>Laodelphax</taxon>
    </lineage>
</organism>
<comment type="subcellular location">
    <subcellularLocation>
        <location evidence="1">Mitochondrion</location>
    </subcellularLocation>
</comment>
<dbReference type="EMBL" id="QKKF02023501">
    <property type="protein sequence ID" value="RZF37646.1"/>
    <property type="molecule type" value="Genomic_DNA"/>
</dbReference>
<evidence type="ECO:0000256" key="4">
    <source>
        <dbReference type="ARBA" id="ARBA00023274"/>
    </source>
</evidence>
<dbReference type="GO" id="GO:1990904">
    <property type="term" value="C:ribonucleoprotein complex"/>
    <property type="evidence" value="ECO:0007669"/>
    <property type="project" value="UniProtKB-KW"/>
</dbReference>